<protein>
    <submittedName>
        <fullName evidence="2">Uncharacterized protein</fullName>
    </submittedName>
</protein>
<feature type="region of interest" description="Disordered" evidence="1">
    <location>
        <begin position="85"/>
        <end position="112"/>
    </location>
</feature>
<dbReference type="EMBL" id="KZ503395">
    <property type="protein sequence ID" value="PKU64789.1"/>
    <property type="molecule type" value="Genomic_DNA"/>
</dbReference>
<dbReference type="AlphaFoldDB" id="A0A2I0VN06"/>
<keyword evidence="3" id="KW-1185">Reference proteome</keyword>
<feature type="compositionally biased region" description="Basic residues" evidence="1">
    <location>
        <begin position="95"/>
        <end position="104"/>
    </location>
</feature>
<organism evidence="2 3">
    <name type="scientific">Dendrobium catenatum</name>
    <dbReference type="NCBI Taxonomy" id="906689"/>
    <lineage>
        <taxon>Eukaryota</taxon>
        <taxon>Viridiplantae</taxon>
        <taxon>Streptophyta</taxon>
        <taxon>Embryophyta</taxon>
        <taxon>Tracheophyta</taxon>
        <taxon>Spermatophyta</taxon>
        <taxon>Magnoliopsida</taxon>
        <taxon>Liliopsida</taxon>
        <taxon>Asparagales</taxon>
        <taxon>Orchidaceae</taxon>
        <taxon>Epidendroideae</taxon>
        <taxon>Malaxideae</taxon>
        <taxon>Dendrobiinae</taxon>
        <taxon>Dendrobium</taxon>
    </lineage>
</organism>
<proteinExistence type="predicted"/>
<evidence type="ECO:0000256" key="1">
    <source>
        <dbReference type="SAM" id="MobiDB-lite"/>
    </source>
</evidence>
<sequence length="112" mass="12565">MAVDGPLVVRELVIDDVHEVGEDSVQVVFNGVVKTKPDVEEWRSSDVDVSVDVEYESAINFRIGHTSLKWRWEGVVFFFSWLQTSQGEQGEGRPKWGRGKRRGVGGRDEGGC</sequence>
<accession>A0A2I0VN06</accession>
<dbReference type="Proteomes" id="UP000233837">
    <property type="component" value="Unassembled WGS sequence"/>
</dbReference>
<reference evidence="2 3" key="2">
    <citation type="journal article" date="2017" name="Nature">
        <title>The Apostasia genome and the evolution of orchids.</title>
        <authorList>
            <person name="Zhang G.Q."/>
            <person name="Liu K.W."/>
            <person name="Li Z."/>
            <person name="Lohaus R."/>
            <person name="Hsiao Y.Y."/>
            <person name="Niu S.C."/>
            <person name="Wang J.Y."/>
            <person name="Lin Y.C."/>
            <person name="Xu Q."/>
            <person name="Chen L.J."/>
            <person name="Yoshida K."/>
            <person name="Fujiwara S."/>
            <person name="Wang Z.W."/>
            <person name="Zhang Y.Q."/>
            <person name="Mitsuda N."/>
            <person name="Wang M."/>
            <person name="Liu G.H."/>
            <person name="Pecoraro L."/>
            <person name="Huang H.X."/>
            <person name="Xiao X.J."/>
            <person name="Lin M."/>
            <person name="Wu X.Y."/>
            <person name="Wu W.L."/>
            <person name="Chen Y.Y."/>
            <person name="Chang S.B."/>
            <person name="Sakamoto S."/>
            <person name="Ohme-Takagi M."/>
            <person name="Yagi M."/>
            <person name="Zeng S.J."/>
            <person name="Shen C.Y."/>
            <person name="Yeh C.M."/>
            <person name="Luo Y.B."/>
            <person name="Tsai W.C."/>
            <person name="Van de Peer Y."/>
            <person name="Liu Z.J."/>
        </authorList>
    </citation>
    <scope>NUCLEOTIDE SEQUENCE [LARGE SCALE GENOMIC DNA]</scope>
    <source>
        <tissue evidence="2">The whole plant</tissue>
    </source>
</reference>
<evidence type="ECO:0000313" key="2">
    <source>
        <dbReference type="EMBL" id="PKU64789.1"/>
    </source>
</evidence>
<reference evidence="2 3" key="1">
    <citation type="journal article" date="2016" name="Sci. Rep.">
        <title>The Dendrobium catenatum Lindl. genome sequence provides insights into polysaccharide synthase, floral development and adaptive evolution.</title>
        <authorList>
            <person name="Zhang G.Q."/>
            <person name="Xu Q."/>
            <person name="Bian C."/>
            <person name="Tsai W.C."/>
            <person name="Yeh C.M."/>
            <person name="Liu K.W."/>
            <person name="Yoshida K."/>
            <person name="Zhang L.S."/>
            <person name="Chang S.B."/>
            <person name="Chen F."/>
            <person name="Shi Y."/>
            <person name="Su Y.Y."/>
            <person name="Zhang Y.Q."/>
            <person name="Chen L.J."/>
            <person name="Yin Y."/>
            <person name="Lin M."/>
            <person name="Huang H."/>
            <person name="Deng H."/>
            <person name="Wang Z.W."/>
            <person name="Zhu S.L."/>
            <person name="Zhao X."/>
            <person name="Deng C."/>
            <person name="Niu S.C."/>
            <person name="Huang J."/>
            <person name="Wang M."/>
            <person name="Liu G.H."/>
            <person name="Yang H.J."/>
            <person name="Xiao X.J."/>
            <person name="Hsiao Y.Y."/>
            <person name="Wu W.L."/>
            <person name="Chen Y.Y."/>
            <person name="Mitsuda N."/>
            <person name="Ohme-Takagi M."/>
            <person name="Luo Y.B."/>
            <person name="Van de Peer Y."/>
            <person name="Liu Z.J."/>
        </authorList>
    </citation>
    <scope>NUCLEOTIDE SEQUENCE [LARGE SCALE GENOMIC DNA]</scope>
    <source>
        <tissue evidence="2">The whole plant</tissue>
    </source>
</reference>
<gene>
    <name evidence="2" type="ORF">MA16_Dca012653</name>
</gene>
<name>A0A2I0VN06_9ASPA</name>
<evidence type="ECO:0000313" key="3">
    <source>
        <dbReference type="Proteomes" id="UP000233837"/>
    </source>
</evidence>